<dbReference type="Gene3D" id="1.20.80.10">
    <property type="match status" value="1"/>
</dbReference>
<dbReference type="FunFam" id="1.20.5.450:FF:000001">
    <property type="entry name" value="radixin isoform X2"/>
    <property type="match status" value="1"/>
</dbReference>
<feature type="binding site" evidence="4">
    <location>
        <position position="281"/>
    </location>
    <ligand>
        <name>a 1,2-diacyl-sn-glycero-3-phospho-(1D-myo-inositol)</name>
        <dbReference type="ChEBI" id="CHEBI:57880"/>
    </ligand>
</feature>
<evidence type="ECO:0000313" key="7">
    <source>
        <dbReference type="EMBL" id="WAW84891.1"/>
    </source>
</evidence>
<dbReference type="InterPro" id="IPR018979">
    <property type="entry name" value="FERM_N"/>
</dbReference>
<dbReference type="InterPro" id="IPR011174">
    <property type="entry name" value="ERM"/>
</dbReference>
<proteinExistence type="evidence at transcript level"/>
<organism evidence="7">
    <name type="scientific">Halisarca dujardinii</name>
    <name type="common">Dujardin's slime sponge</name>
    <dbReference type="NCBI Taxonomy" id="2583056"/>
    <lineage>
        <taxon>Eukaryota</taxon>
        <taxon>Metazoa</taxon>
        <taxon>Porifera</taxon>
        <taxon>Demospongiae</taxon>
        <taxon>Verongimorpha</taxon>
        <taxon>Chondrillida</taxon>
        <taxon>Halisarcidae</taxon>
        <taxon>Halisarca</taxon>
    </lineage>
</organism>
<evidence type="ECO:0000256" key="4">
    <source>
        <dbReference type="PIRSR" id="PIRSR002305-1"/>
    </source>
</evidence>
<dbReference type="SMART" id="SM00295">
    <property type="entry name" value="B41"/>
    <property type="match status" value="1"/>
</dbReference>
<feature type="region of interest" description="Disordered" evidence="5">
    <location>
        <begin position="401"/>
        <end position="484"/>
    </location>
</feature>
<name>A0A9F1U442_HALDU</name>
<dbReference type="SUPFAM" id="SSF47031">
    <property type="entry name" value="Second domain of FERM"/>
    <property type="match status" value="1"/>
</dbReference>
<feature type="compositionally biased region" description="Basic and acidic residues" evidence="5">
    <location>
        <begin position="401"/>
        <end position="457"/>
    </location>
</feature>
<dbReference type="CDD" id="cd14473">
    <property type="entry name" value="FERM_B-lobe"/>
    <property type="match status" value="1"/>
</dbReference>
<dbReference type="FunFam" id="2.30.29.30:FF:000003">
    <property type="entry name" value="Radixin isoform 1"/>
    <property type="match status" value="1"/>
</dbReference>
<dbReference type="InterPro" id="IPR041789">
    <property type="entry name" value="ERM_FERM_C"/>
</dbReference>
<dbReference type="Gene3D" id="3.10.20.90">
    <property type="entry name" value="Phosphatidylinositol 3-kinase Catalytic Subunit, Chain A, domain 1"/>
    <property type="match status" value="1"/>
</dbReference>
<evidence type="ECO:0000256" key="2">
    <source>
        <dbReference type="ARBA" id="ARBA00022475"/>
    </source>
</evidence>
<dbReference type="InterPro" id="IPR014352">
    <property type="entry name" value="FERM/acyl-CoA-bd_prot_sf"/>
</dbReference>
<dbReference type="Pfam" id="PF09379">
    <property type="entry name" value="FERM_N"/>
    <property type="match status" value="1"/>
</dbReference>
<feature type="domain" description="FERM" evidence="6">
    <location>
        <begin position="5"/>
        <end position="298"/>
    </location>
</feature>
<dbReference type="Pfam" id="PF00373">
    <property type="entry name" value="FERM_M"/>
    <property type="match status" value="1"/>
</dbReference>
<dbReference type="InterPro" id="IPR008954">
    <property type="entry name" value="Moesin_tail_sf"/>
</dbReference>
<dbReference type="GO" id="GO:0003779">
    <property type="term" value="F:actin binding"/>
    <property type="evidence" value="ECO:0007669"/>
    <property type="project" value="InterPro"/>
</dbReference>
<dbReference type="Gene3D" id="6.10.360.10">
    <property type="match status" value="1"/>
</dbReference>
<dbReference type="Pfam" id="PF00769">
    <property type="entry name" value="ERM_C"/>
    <property type="match status" value="1"/>
</dbReference>
<dbReference type="SUPFAM" id="SSF50729">
    <property type="entry name" value="PH domain-like"/>
    <property type="match status" value="1"/>
</dbReference>
<evidence type="ECO:0000259" key="6">
    <source>
        <dbReference type="PROSITE" id="PS50057"/>
    </source>
</evidence>
<dbReference type="Gene3D" id="1.20.5.450">
    <property type="match status" value="1"/>
</dbReference>
<feature type="region of interest" description="Disordered" evidence="5">
    <location>
        <begin position="308"/>
        <end position="388"/>
    </location>
</feature>
<feature type="compositionally biased region" description="Basic and acidic residues" evidence="5">
    <location>
        <begin position="311"/>
        <end position="370"/>
    </location>
</feature>
<dbReference type="InterPro" id="IPR019748">
    <property type="entry name" value="FERM_central"/>
</dbReference>
<dbReference type="PROSITE" id="PS00661">
    <property type="entry name" value="FERM_2"/>
    <property type="match status" value="1"/>
</dbReference>
<dbReference type="AlphaFoldDB" id="A0A9F1U442"/>
<dbReference type="PIRSF" id="PIRSF002305">
    <property type="entry name" value="ERM"/>
    <property type="match status" value="1"/>
</dbReference>
<dbReference type="InterPro" id="IPR000299">
    <property type="entry name" value="FERM_domain"/>
</dbReference>
<dbReference type="FunFam" id="3.10.20.90:FF:000013">
    <property type="entry name" value="radixin isoform X1"/>
    <property type="match status" value="1"/>
</dbReference>
<accession>A0A9F1U442</accession>
<dbReference type="FunFam" id="1.20.80.10:FF:000002">
    <property type="entry name" value="radixin isoform X1"/>
    <property type="match status" value="1"/>
</dbReference>
<reference evidence="7" key="1">
    <citation type="submission" date="2022-05" db="EMBL/GenBank/DDBJ databases">
        <authorList>
            <person name="Mikhailov K."/>
            <person name="Kravchuk O."/>
            <person name="Lyupina Y."/>
            <person name="Adameyko K."/>
        </authorList>
    </citation>
    <scope>NUCLEOTIDE SEQUENCE</scope>
</reference>
<keyword evidence="3" id="KW-0472">Membrane</keyword>
<dbReference type="CDD" id="cd13194">
    <property type="entry name" value="FERM_C_ERM"/>
    <property type="match status" value="1"/>
</dbReference>
<dbReference type="InterPro" id="IPR011993">
    <property type="entry name" value="PH-like_dom_sf"/>
</dbReference>
<comment type="subcellular location">
    <subcellularLocation>
        <location evidence="1">Cell membrane</location>
        <topology evidence="1">Peripheral membrane protein</topology>
    </subcellularLocation>
</comment>
<evidence type="ECO:0000256" key="5">
    <source>
        <dbReference type="SAM" id="MobiDB-lite"/>
    </source>
</evidence>
<protein>
    <submittedName>
        <fullName evidence="7">ERM family 2</fullName>
    </submittedName>
</protein>
<dbReference type="PROSITE" id="PS50057">
    <property type="entry name" value="FERM_3"/>
    <property type="match status" value="1"/>
</dbReference>
<dbReference type="InterPro" id="IPR000798">
    <property type="entry name" value="Ez/rad/moesin-like"/>
</dbReference>
<dbReference type="EMBL" id="ON529281">
    <property type="protein sequence ID" value="WAW84891.1"/>
    <property type="molecule type" value="mRNA"/>
</dbReference>
<dbReference type="PRINTS" id="PR00661">
    <property type="entry name" value="ERMFAMILY"/>
</dbReference>
<dbReference type="GO" id="GO:0005886">
    <property type="term" value="C:plasma membrane"/>
    <property type="evidence" value="ECO:0007669"/>
    <property type="project" value="UniProtKB-SubCell"/>
</dbReference>
<dbReference type="InterPro" id="IPR011259">
    <property type="entry name" value="ERM_C_dom"/>
</dbReference>
<sequence>MPKPVSVRVTTMDAELEFAIKPDTTGKQLFDQVVKTVGLREVWYFGLQYTDKDGYTTWLKLNKKVMSHDVAKESKDSPLSFKFRVKFYPEDVAEELIQDITQKLFYLQVKESILSEEVYCPPETAVLLASYAVQAKYGDYNPAVHKPGFLANERLLPQRVVDQHKLTREQWEERIVTWYGEHKSVLREDAMMEYLKIAQDLDMYGVNYFSIKNKKGTELWLGVDALGLNVYEKDDKLTPKIGFPWSEIKNISYNDKKFTIKPIDKKAPDFVFYSPRLRINKRILALCIGNHELYMRRRKPDTIEMQSMKAQAREEKHSKQMERAQLQREKQARENAEQKRQEMEDKLTQFIEDTKRKEDELAESREKSQHLQEQLQSAEKDLHTAMSTKDVAEREMQKALMEKKQSEAEVEKSKKVTKMAEKMAAEAERKAAQTERLRKELEEHKAQEEKKMQKLKDVGSSVPSSHYQDDDDDKQEGGTTTDLTMEGISNVNSELERVHINDKDKGMAAKLKELTMDLAATRVEEKQTREDKTHAQNVKAGVDKYKTLRQIRLGNTKNRVEQFENM</sequence>
<evidence type="ECO:0000256" key="3">
    <source>
        <dbReference type="ARBA" id="ARBA00023136"/>
    </source>
</evidence>
<keyword evidence="2" id="KW-1003">Cell membrane</keyword>
<dbReference type="PRINTS" id="PR00935">
    <property type="entry name" value="BAND41"/>
</dbReference>
<dbReference type="SUPFAM" id="SSF54236">
    <property type="entry name" value="Ubiquitin-like"/>
    <property type="match status" value="1"/>
</dbReference>
<dbReference type="InterPro" id="IPR035963">
    <property type="entry name" value="FERM_2"/>
</dbReference>
<dbReference type="SMART" id="SM01196">
    <property type="entry name" value="FERM_C"/>
    <property type="match status" value="1"/>
</dbReference>
<evidence type="ECO:0000256" key="1">
    <source>
        <dbReference type="ARBA" id="ARBA00004202"/>
    </source>
</evidence>
<dbReference type="SUPFAM" id="SSF57997">
    <property type="entry name" value="Tropomyosin"/>
    <property type="match status" value="1"/>
</dbReference>
<dbReference type="SUPFAM" id="SSF48678">
    <property type="entry name" value="Moesin tail domain"/>
    <property type="match status" value="1"/>
</dbReference>
<dbReference type="PANTHER" id="PTHR23281">
    <property type="entry name" value="MERLIN/MOESIN/EZRIN/RADIXIN"/>
    <property type="match status" value="1"/>
</dbReference>
<dbReference type="Pfam" id="PF09380">
    <property type="entry name" value="FERM_C"/>
    <property type="match status" value="1"/>
</dbReference>
<dbReference type="InterPro" id="IPR029071">
    <property type="entry name" value="Ubiquitin-like_domsf"/>
</dbReference>
<dbReference type="InterPro" id="IPR019749">
    <property type="entry name" value="Band_41_domain"/>
</dbReference>
<dbReference type="InterPro" id="IPR019747">
    <property type="entry name" value="FERM_CS"/>
</dbReference>
<dbReference type="InterPro" id="IPR018980">
    <property type="entry name" value="FERM_PH-like_C"/>
</dbReference>
<feature type="binding site" evidence="4">
    <location>
        <begin position="60"/>
        <end position="63"/>
    </location>
    <ligand>
        <name>a 1,2-diacyl-sn-glycero-3-phospho-(1D-myo-inositol)</name>
        <dbReference type="ChEBI" id="CHEBI:57880"/>
    </ligand>
</feature>
<dbReference type="Gene3D" id="2.30.29.30">
    <property type="entry name" value="Pleckstrin-homology domain (PH domain)/Phosphotyrosine-binding domain (PTB)"/>
    <property type="match status" value="1"/>
</dbReference>